<accession>A0A6C0HZS4</accession>
<dbReference type="AlphaFoldDB" id="A0A6C0HZS4"/>
<reference evidence="4" key="1">
    <citation type="journal article" date="2020" name="Nature">
        <title>Giant virus diversity and host interactions through global metagenomics.</title>
        <authorList>
            <person name="Schulz F."/>
            <person name="Roux S."/>
            <person name="Paez-Espino D."/>
            <person name="Jungbluth S."/>
            <person name="Walsh D.A."/>
            <person name="Denef V.J."/>
            <person name="McMahon K.D."/>
            <person name="Konstantinidis K.T."/>
            <person name="Eloe-Fadrosh E.A."/>
            <person name="Kyrpides N.C."/>
            <person name="Woyke T."/>
        </authorList>
    </citation>
    <scope>NUCLEOTIDE SEQUENCE</scope>
    <source>
        <strain evidence="4">GVMAG-M-3300023184-184</strain>
    </source>
</reference>
<comment type="subcellular location">
    <subcellularLocation>
        <location evidence="1">Membrane</location>
        <topology evidence="1">Single-pass membrane protein</topology>
    </subcellularLocation>
</comment>
<dbReference type="PANTHER" id="PTHR21461:SF69">
    <property type="entry name" value="GLYCOSYLTRANSFERASE FAMILY 92 PROTEIN"/>
    <property type="match status" value="1"/>
</dbReference>
<evidence type="ECO:0008006" key="5">
    <source>
        <dbReference type="Google" id="ProtNLM"/>
    </source>
</evidence>
<name>A0A6C0HZS4_9ZZZZ</name>
<organism evidence="4">
    <name type="scientific">viral metagenome</name>
    <dbReference type="NCBI Taxonomy" id="1070528"/>
    <lineage>
        <taxon>unclassified sequences</taxon>
        <taxon>metagenomes</taxon>
        <taxon>organismal metagenomes</taxon>
    </lineage>
</organism>
<dbReference type="InterPro" id="IPR029044">
    <property type="entry name" value="Nucleotide-diphossugar_trans"/>
</dbReference>
<keyword evidence="2" id="KW-0812">Transmembrane</keyword>
<dbReference type="GO" id="GO:0005737">
    <property type="term" value="C:cytoplasm"/>
    <property type="evidence" value="ECO:0007669"/>
    <property type="project" value="TreeGrafter"/>
</dbReference>
<dbReference type="EMBL" id="MN740058">
    <property type="protein sequence ID" value="QHT86104.1"/>
    <property type="molecule type" value="Genomic_DNA"/>
</dbReference>
<sequence>MGNKYYFSVGAIFKNESNSINEWIKHYLHHGVEHFYLINDNSDDNFLDSIKEYIDRDIITLFNVNESYYLGRQRNLYNRCILPHIKETKWLLMVDVDEYVWSKIDINMTNVLKNLEGFAQLQIQEHLFGSNSHIKQPNSIVKSFTKRGVDALMKLKYIVNSSYEFSSLNIHHADFLNKEYITDSKKFLIINTEYFINNHYCCQSKEFWENVKCTRGDSDSYKIRKNIDFEYFDVNEVEDVDLYNQNQNI</sequence>
<evidence type="ECO:0000256" key="3">
    <source>
        <dbReference type="ARBA" id="ARBA00022989"/>
    </source>
</evidence>
<dbReference type="SUPFAM" id="SSF53448">
    <property type="entry name" value="Nucleotide-diphospho-sugar transferases"/>
    <property type="match status" value="1"/>
</dbReference>
<dbReference type="PANTHER" id="PTHR21461">
    <property type="entry name" value="GLYCOSYLTRANSFERASE FAMILY 92 PROTEIN"/>
    <property type="match status" value="1"/>
</dbReference>
<dbReference type="Pfam" id="PF13704">
    <property type="entry name" value="Glyco_tranf_2_4"/>
    <property type="match status" value="1"/>
</dbReference>
<protein>
    <recommendedName>
        <fullName evidence="5">Glycosyltransferase 2-like domain-containing protein</fullName>
    </recommendedName>
</protein>
<evidence type="ECO:0000256" key="2">
    <source>
        <dbReference type="ARBA" id="ARBA00022692"/>
    </source>
</evidence>
<keyword evidence="3" id="KW-1133">Transmembrane helix</keyword>
<evidence type="ECO:0000256" key="1">
    <source>
        <dbReference type="ARBA" id="ARBA00004167"/>
    </source>
</evidence>
<dbReference type="GO" id="GO:0016757">
    <property type="term" value="F:glycosyltransferase activity"/>
    <property type="evidence" value="ECO:0007669"/>
    <property type="project" value="TreeGrafter"/>
</dbReference>
<evidence type="ECO:0000313" key="4">
    <source>
        <dbReference type="EMBL" id="QHT86104.1"/>
    </source>
</evidence>
<keyword evidence="3" id="KW-0472">Membrane</keyword>
<dbReference type="GO" id="GO:0016020">
    <property type="term" value="C:membrane"/>
    <property type="evidence" value="ECO:0007669"/>
    <property type="project" value="UniProtKB-SubCell"/>
</dbReference>
<proteinExistence type="predicted"/>